<feature type="signal peptide" evidence="1">
    <location>
        <begin position="1"/>
        <end position="21"/>
    </location>
</feature>
<dbReference type="EMBL" id="CP043869">
    <property type="protein sequence ID" value="QEQ97900.1"/>
    <property type="molecule type" value="Genomic_DNA"/>
</dbReference>
<dbReference type="RefSeq" id="WP_138989023.1">
    <property type="nucleotide sequence ID" value="NZ_CP043869.1"/>
</dbReference>
<proteinExistence type="predicted"/>
<keyword evidence="1" id="KW-0732">Signal</keyword>
<name>A0A5P1RE27_9GAMM</name>
<sequence>MIRKIAILGAMAVVLPGCFYAHTSQAPIATTYPISEQQKMQAAHHWRVLAANEANGIFQKLNGQSVYVNAGTEEAIFNETFKQLLTSELVSKGAAVMVSPKATVEVSYDVNLIEHKDRGMIRPPEGALTALAAGIAVASIPINHWKEPALGLIPMAAAGDFLIGNWSPETSHEIAITTQVTKDGMLQHSSTNIYYINPGDKDHYVAPAKSVRTIRVTDH</sequence>
<protein>
    <submittedName>
        <fullName evidence="2">Uncharacterized protein</fullName>
    </submittedName>
</protein>
<feature type="chain" id="PRO_5024904018" evidence="1">
    <location>
        <begin position="22"/>
        <end position="219"/>
    </location>
</feature>
<dbReference type="AlphaFoldDB" id="A0A5P1RE27"/>
<dbReference type="KEGG" id="ncu:F0U83_14900"/>
<dbReference type="OrthoDB" id="6891340at2"/>
<reference evidence="2 3" key="1">
    <citation type="journal article" date="2019" name="Biochem. Eng. J.">
        <title>Metabolic engineering of the marine bacteria Neptunomonas concharum for the production of acetoin and meso-2,3-butanediol from acetate.</title>
        <authorList>
            <person name="Li W."/>
            <person name="Pu N."/>
            <person name="Liu C.-X."/>
            <person name="Yuan Q.-P."/>
            <person name="Li Z.-J."/>
        </authorList>
    </citation>
    <scope>NUCLEOTIDE SEQUENCE [LARGE SCALE GENOMIC DNA]</scope>
    <source>
        <strain evidence="2 3">JCM17730</strain>
    </source>
</reference>
<gene>
    <name evidence="2" type="ORF">F0U83_14900</name>
</gene>
<evidence type="ECO:0000256" key="1">
    <source>
        <dbReference type="SAM" id="SignalP"/>
    </source>
</evidence>
<dbReference type="Proteomes" id="UP000324760">
    <property type="component" value="Chromosome"/>
</dbReference>
<evidence type="ECO:0000313" key="2">
    <source>
        <dbReference type="EMBL" id="QEQ97900.1"/>
    </source>
</evidence>
<keyword evidence="3" id="KW-1185">Reference proteome</keyword>
<organism evidence="2 3">
    <name type="scientific">Neptunomonas concharum</name>
    <dbReference type="NCBI Taxonomy" id="1031538"/>
    <lineage>
        <taxon>Bacteria</taxon>
        <taxon>Pseudomonadati</taxon>
        <taxon>Pseudomonadota</taxon>
        <taxon>Gammaproteobacteria</taxon>
        <taxon>Oceanospirillales</taxon>
        <taxon>Oceanospirillaceae</taxon>
        <taxon>Neptunomonas</taxon>
    </lineage>
</organism>
<evidence type="ECO:0000313" key="3">
    <source>
        <dbReference type="Proteomes" id="UP000324760"/>
    </source>
</evidence>
<accession>A0A5P1RE27</accession>